<dbReference type="Pfam" id="PF24883">
    <property type="entry name" value="NPHP3_N"/>
    <property type="match status" value="1"/>
</dbReference>
<feature type="compositionally biased region" description="Basic and acidic residues" evidence="2">
    <location>
        <begin position="222"/>
        <end position="245"/>
    </location>
</feature>
<evidence type="ECO:0000256" key="1">
    <source>
        <dbReference type="ARBA" id="ARBA00022737"/>
    </source>
</evidence>
<evidence type="ECO:0000313" key="5">
    <source>
        <dbReference type="Proteomes" id="UP000018144"/>
    </source>
</evidence>
<name>U4LPF1_PYROM</name>
<dbReference type="OrthoDB" id="539213at2759"/>
<organism evidence="4 5">
    <name type="scientific">Pyronema omphalodes (strain CBS 100304)</name>
    <name type="common">Pyronema confluens</name>
    <dbReference type="NCBI Taxonomy" id="1076935"/>
    <lineage>
        <taxon>Eukaryota</taxon>
        <taxon>Fungi</taxon>
        <taxon>Dikarya</taxon>
        <taxon>Ascomycota</taxon>
        <taxon>Pezizomycotina</taxon>
        <taxon>Pezizomycetes</taxon>
        <taxon>Pezizales</taxon>
        <taxon>Pyronemataceae</taxon>
        <taxon>Pyronema</taxon>
    </lineage>
</organism>
<dbReference type="AlphaFoldDB" id="U4LPF1"/>
<dbReference type="PANTHER" id="PTHR10039:SF15">
    <property type="entry name" value="NACHT DOMAIN-CONTAINING PROTEIN"/>
    <property type="match status" value="1"/>
</dbReference>
<accession>U4LPF1</accession>
<dbReference type="InterPro" id="IPR056884">
    <property type="entry name" value="NPHP3-like_N"/>
</dbReference>
<keyword evidence="1" id="KW-0677">Repeat</keyword>
<dbReference type="EMBL" id="HF936296">
    <property type="protein sequence ID" value="CCX34046.1"/>
    <property type="molecule type" value="Genomic_DNA"/>
</dbReference>
<evidence type="ECO:0000313" key="4">
    <source>
        <dbReference type="EMBL" id="CCX34046.1"/>
    </source>
</evidence>
<gene>
    <name evidence="4" type="ORF">PCON_02524</name>
</gene>
<dbReference type="Proteomes" id="UP000018144">
    <property type="component" value="Unassembled WGS sequence"/>
</dbReference>
<evidence type="ECO:0000259" key="3">
    <source>
        <dbReference type="Pfam" id="PF24883"/>
    </source>
</evidence>
<reference evidence="4 5" key="1">
    <citation type="journal article" date="2013" name="PLoS Genet.">
        <title>The genome and development-dependent transcriptomes of Pyronema confluens: a window into fungal evolution.</title>
        <authorList>
            <person name="Traeger S."/>
            <person name="Altegoer F."/>
            <person name="Freitag M."/>
            <person name="Gabaldon T."/>
            <person name="Kempken F."/>
            <person name="Kumar A."/>
            <person name="Marcet-Houben M."/>
            <person name="Poggeler S."/>
            <person name="Stajich J.E."/>
            <person name="Nowrousian M."/>
        </authorList>
    </citation>
    <scope>NUCLEOTIDE SEQUENCE [LARGE SCALE GENOMIC DNA]</scope>
    <source>
        <strain evidence="5">CBS 100304</strain>
        <tissue evidence="4">Vegetative mycelium</tissue>
    </source>
</reference>
<proteinExistence type="predicted"/>
<evidence type="ECO:0000256" key="2">
    <source>
        <dbReference type="SAM" id="MobiDB-lite"/>
    </source>
</evidence>
<sequence length="267" mass="30313">MLTHSFLRLCRSKIIDDLGKQHSDPQNPVAYFYCTEGQQRGTDPAILLATLLKQILSVQPDISDLVIASFEKHNKENSLSFEDAKSLLSETLKYLKLSSLHIVIDGIEKCDQALRIPLIRALNDLLDPRKHSITTRVKMIISSRSEELVRKNIPHCHHSLPVDESNNDSDIEQYIRQLLDYTAPRLSHMSQVREELVEEVKNKARGIYSRAQELIDSALKDRGIKSGEGTEKEPLVGASRPEHTRSGYTDILTSMIPRRNRAETMGF</sequence>
<feature type="domain" description="Nephrocystin 3-like N-terminal" evidence="3">
    <location>
        <begin position="12"/>
        <end position="144"/>
    </location>
</feature>
<dbReference type="PANTHER" id="PTHR10039">
    <property type="entry name" value="AMELOGENIN"/>
    <property type="match status" value="1"/>
</dbReference>
<keyword evidence="5" id="KW-1185">Reference proteome</keyword>
<protein>
    <recommendedName>
        <fullName evidence="3">Nephrocystin 3-like N-terminal domain-containing protein</fullName>
    </recommendedName>
</protein>
<dbReference type="STRING" id="1076935.U4LPF1"/>
<feature type="region of interest" description="Disordered" evidence="2">
    <location>
        <begin position="222"/>
        <end position="249"/>
    </location>
</feature>